<dbReference type="Proteomes" id="UP000887013">
    <property type="component" value="Unassembled WGS sequence"/>
</dbReference>
<accession>A0A8X6TEB2</accession>
<feature type="region of interest" description="Disordered" evidence="1">
    <location>
        <begin position="94"/>
        <end position="139"/>
    </location>
</feature>
<organism evidence="2 3">
    <name type="scientific">Nephila pilipes</name>
    <name type="common">Giant wood spider</name>
    <name type="synonym">Nephila maculata</name>
    <dbReference type="NCBI Taxonomy" id="299642"/>
    <lineage>
        <taxon>Eukaryota</taxon>
        <taxon>Metazoa</taxon>
        <taxon>Ecdysozoa</taxon>
        <taxon>Arthropoda</taxon>
        <taxon>Chelicerata</taxon>
        <taxon>Arachnida</taxon>
        <taxon>Araneae</taxon>
        <taxon>Araneomorphae</taxon>
        <taxon>Entelegynae</taxon>
        <taxon>Araneoidea</taxon>
        <taxon>Nephilidae</taxon>
        <taxon>Nephila</taxon>
    </lineage>
</organism>
<protein>
    <submittedName>
        <fullName evidence="2">Uncharacterized protein</fullName>
    </submittedName>
</protein>
<evidence type="ECO:0000313" key="2">
    <source>
        <dbReference type="EMBL" id="GFT07296.1"/>
    </source>
</evidence>
<proteinExistence type="predicted"/>
<dbReference type="EMBL" id="BMAW01056700">
    <property type="protein sequence ID" value="GFT07296.1"/>
    <property type="molecule type" value="Genomic_DNA"/>
</dbReference>
<feature type="compositionally biased region" description="Polar residues" evidence="1">
    <location>
        <begin position="118"/>
        <end position="131"/>
    </location>
</feature>
<reference evidence="2" key="1">
    <citation type="submission" date="2020-08" db="EMBL/GenBank/DDBJ databases">
        <title>Multicomponent nature underlies the extraordinary mechanical properties of spider dragline silk.</title>
        <authorList>
            <person name="Kono N."/>
            <person name="Nakamura H."/>
            <person name="Mori M."/>
            <person name="Yoshida Y."/>
            <person name="Ohtoshi R."/>
            <person name="Malay A.D."/>
            <person name="Moran D.A.P."/>
            <person name="Tomita M."/>
            <person name="Numata K."/>
            <person name="Arakawa K."/>
        </authorList>
    </citation>
    <scope>NUCLEOTIDE SEQUENCE</scope>
</reference>
<feature type="compositionally biased region" description="Basic and acidic residues" evidence="1">
    <location>
        <begin position="101"/>
        <end position="117"/>
    </location>
</feature>
<dbReference type="AlphaFoldDB" id="A0A8X6TEB2"/>
<evidence type="ECO:0000256" key="1">
    <source>
        <dbReference type="SAM" id="MobiDB-lite"/>
    </source>
</evidence>
<comment type="caution">
    <text evidence="2">The sequence shown here is derived from an EMBL/GenBank/DDBJ whole genome shotgun (WGS) entry which is preliminary data.</text>
</comment>
<name>A0A8X6TEB2_NEPPI</name>
<gene>
    <name evidence="2" type="ORF">NPIL_179311</name>
</gene>
<keyword evidence="3" id="KW-1185">Reference proteome</keyword>
<evidence type="ECO:0000313" key="3">
    <source>
        <dbReference type="Proteomes" id="UP000887013"/>
    </source>
</evidence>
<sequence>MFSRNKNLFTRLQFFARRKPTGLYCFEEDPPPFEELQNTSRTIVCEPNYKTQKNNSEDDKCRATDVTFSENDESLTILGIAGPLNCFSNCSSKVTTEGEEDHPIWHTQRDRARRETRSSTCPSPRPNSEGQKLSGKKKE</sequence>